<evidence type="ECO:0000256" key="8">
    <source>
        <dbReference type="ARBA" id="ARBA00022827"/>
    </source>
</evidence>
<evidence type="ECO:0000256" key="11">
    <source>
        <dbReference type="ARBA" id="ARBA00022984"/>
    </source>
</evidence>
<dbReference type="EMBL" id="FOSJ01000007">
    <property type="protein sequence ID" value="SFK03713.1"/>
    <property type="molecule type" value="Genomic_DNA"/>
</dbReference>
<dbReference type="InterPro" id="IPR011601">
    <property type="entry name" value="MurB_C"/>
</dbReference>
<dbReference type="PANTHER" id="PTHR21071:SF4">
    <property type="entry name" value="UDP-N-ACETYLENOLPYRUVOYLGLUCOSAMINE REDUCTASE"/>
    <property type="match status" value="1"/>
</dbReference>
<dbReference type="UniPathway" id="UPA00219"/>
<dbReference type="NCBIfam" id="NF010480">
    <property type="entry name" value="PRK13905.1"/>
    <property type="match status" value="1"/>
</dbReference>
<accession>A0A1I3W938</accession>
<dbReference type="Pfam" id="PF01565">
    <property type="entry name" value="FAD_binding_4"/>
    <property type="match status" value="1"/>
</dbReference>
<dbReference type="Proteomes" id="UP000199589">
    <property type="component" value="Unassembled WGS sequence"/>
</dbReference>
<comment type="cofactor">
    <cofactor evidence="1 16">
        <name>FAD</name>
        <dbReference type="ChEBI" id="CHEBI:57692"/>
    </cofactor>
</comment>
<dbReference type="GO" id="GO:0005829">
    <property type="term" value="C:cytosol"/>
    <property type="evidence" value="ECO:0007669"/>
    <property type="project" value="TreeGrafter"/>
</dbReference>
<dbReference type="PANTHER" id="PTHR21071">
    <property type="entry name" value="UDP-N-ACETYLENOLPYRUVOYLGLUCOSAMINE REDUCTASE"/>
    <property type="match status" value="1"/>
</dbReference>
<evidence type="ECO:0000256" key="9">
    <source>
        <dbReference type="ARBA" id="ARBA00022857"/>
    </source>
</evidence>
<protein>
    <recommendedName>
        <fullName evidence="16">UDP-N-acetylenolpyruvoylglucosamine reductase</fullName>
        <ecNumber evidence="16">1.3.1.98</ecNumber>
    </recommendedName>
    <alternativeName>
        <fullName evidence="16">UDP-N-acetylmuramate dehydrogenase</fullName>
    </alternativeName>
</protein>
<dbReference type="SUPFAM" id="SSF56176">
    <property type="entry name" value="FAD-binding/transporter-associated domain-like"/>
    <property type="match status" value="1"/>
</dbReference>
<evidence type="ECO:0000259" key="17">
    <source>
        <dbReference type="PROSITE" id="PS51387"/>
    </source>
</evidence>
<feature type="active site" description="Proton donor" evidence="16">
    <location>
        <position position="222"/>
    </location>
</feature>
<dbReference type="AlphaFoldDB" id="A0A1I3W938"/>
<dbReference type="STRING" id="258723.GCA_900169305_02103"/>
<dbReference type="InterPro" id="IPR016166">
    <property type="entry name" value="FAD-bd_PCMH"/>
</dbReference>
<dbReference type="InterPro" id="IPR006094">
    <property type="entry name" value="Oxid_FAD_bind_N"/>
</dbReference>
<evidence type="ECO:0000256" key="6">
    <source>
        <dbReference type="ARBA" id="ARBA00022618"/>
    </source>
</evidence>
<comment type="pathway">
    <text evidence="4 16">Cell wall biogenesis; peptidoglycan biosynthesis.</text>
</comment>
<evidence type="ECO:0000256" key="4">
    <source>
        <dbReference type="ARBA" id="ARBA00004752"/>
    </source>
</evidence>
<organism evidence="18 19">
    <name type="scientific">Marinilactibacillus piezotolerans</name>
    <dbReference type="NCBI Taxonomy" id="258723"/>
    <lineage>
        <taxon>Bacteria</taxon>
        <taxon>Bacillati</taxon>
        <taxon>Bacillota</taxon>
        <taxon>Bacilli</taxon>
        <taxon>Lactobacillales</taxon>
        <taxon>Carnobacteriaceae</taxon>
        <taxon>Marinilactibacillus</taxon>
    </lineage>
</organism>
<dbReference type="GO" id="GO:0051301">
    <property type="term" value="P:cell division"/>
    <property type="evidence" value="ECO:0007669"/>
    <property type="project" value="UniProtKB-KW"/>
</dbReference>
<dbReference type="GO" id="GO:0008762">
    <property type="term" value="F:UDP-N-acetylmuramate dehydrogenase activity"/>
    <property type="evidence" value="ECO:0007669"/>
    <property type="project" value="UniProtKB-UniRule"/>
</dbReference>
<evidence type="ECO:0000256" key="3">
    <source>
        <dbReference type="ARBA" id="ARBA00004496"/>
    </source>
</evidence>
<evidence type="ECO:0000256" key="14">
    <source>
        <dbReference type="ARBA" id="ARBA00023316"/>
    </source>
</evidence>
<keyword evidence="6 16" id="KW-0132">Cell division</keyword>
<evidence type="ECO:0000256" key="7">
    <source>
        <dbReference type="ARBA" id="ARBA00022630"/>
    </source>
</evidence>
<keyword evidence="11 16" id="KW-0573">Peptidoglycan synthesis</keyword>
<keyword evidence="13 16" id="KW-0131">Cell cycle</keyword>
<evidence type="ECO:0000313" key="19">
    <source>
        <dbReference type="Proteomes" id="UP000199589"/>
    </source>
</evidence>
<sequence>MDLKIFQQKFKDSIIKINEPLAHYTYTKTGGPADVLVFPKRKEEIAEIVTYIHEKKWPLTILGNASNLIVKDGGIRGVTLILTEMDQISVHEKTIVAQAGAALIDVSKKASGFSLSGLEFACGIPGSVGGAVFMNAGAYDGEVKDVIQKVTVLSRTGELKEVTNEEMEFVYRNSKIQQTGDIVIDVTFLLTEGDQEKIIERMNELTMLRTTKQPLEYPSCGSVFKRPTGYFTGKLIQEAGLQGLVWGGAQISTKHAGFIVNVNQATATDYIELIEHIKEVILDKDDVQLETEVRIIGEDPTETEIVHAKNIIKKATTEFKKKINAEQSVQLADEL</sequence>
<dbReference type="NCBIfam" id="TIGR00179">
    <property type="entry name" value="murB"/>
    <property type="match status" value="1"/>
</dbReference>
<evidence type="ECO:0000256" key="2">
    <source>
        <dbReference type="ARBA" id="ARBA00003921"/>
    </source>
</evidence>
<proteinExistence type="inferred from homology"/>
<keyword evidence="19" id="KW-1185">Reference proteome</keyword>
<comment type="catalytic activity">
    <reaction evidence="15 16">
        <text>UDP-N-acetyl-alpha-D-muramate + NADP(+) = UDP-N-acetyl-3-O-(1-carboxyvinyl)-alpha-D-glucosamine + NADPH + H(+)</text>
        <dbReference type="Rhea" id="RHEA:12248"/>
        <dbReference type="ChEBI" id="CHEBI:15378"/>
        <dbReference type="ChEBI" id="CHEBI:57783"/>
        <dbReference type="ChEBI" id="CHEBI:58349"/>
        <dbReference type="ChEBI" id="CHEBI:68483"/>
        <dbReference type="ChEBI" id="CHEBI:70757"/>
        <dbReference type="EC" id="1.3.1.98"/>
    </reaction>
</comment>
<evidence type="ECO:0000256" key="13">
    <source>
        <dbReference type="ARBA" id="ARBA00023306"/>
    </source>
</evidence>
<dbReference type="Gene3D" id="3.90.78.10">
    <property type="entry name" value="UDP-N-acetylenolpyruvoylglucosamine reductase, C-terminal domain"/>
    <property type="match status" value="1"/>
</dbReference>
<evidence type="ECO:0000256" key="5">
    <source>
        <dbReference type="ARBA" id="ARBA00022490"/>
    </source>
</evidence>
<feature type="active site" evidence="16">
    <location>
        <position position="292"/>
    </location>
</feature>
<keyword evidence="12 16" id="KW-0560">Oxidoreductase</keyword>
<comment type="similarity">
    <text evidence="16">Belongs to the MurB family.</text>
</comment>
<evidence type="ECO:0000256" key="16">
    <source>
        <dbReference type="HAMAP-Rule" id="MF_00037"/>
    </source>
</evidence>
<keyword evidence="14 16" id="KW-0961">Cell wall biogenesis/degradation</keyword>
<dbReference type="Gene3D" id="3.30.465.10">
    <property type="match status" value="1"/>
</dbReference>
<reference evidence="19" key="1">
    <citation type="submission" date="2016-10" db="EMBL/GenBank/DDBJ databases">
        <authorList>
            <person name="Varghese N."/>
            <person name="Submissions S."/>
        </authorList>
    </citation>
    <scope>NUCLEOTIDE SEQUENCE [LARGE SCALE GENOMIC DNA]</scope>
    <source>
        <strain evidence="19">DSM 16108</strain>
    </source>
</reference>
<comment type="function">
    <text evidence="2 16">Cell wall formation.</text>
</comment>
<dbReference type="InterPro" id="IPR003170">
    <property type="entry name" value="MurB"/>
</dbReference>
<evidence type="ECO:0000256" key="10">
    <source>
        <dbReference type="ARBA" id="ARBA00022960"/>
    </source>
</evidence>
<keyword evidence="5 16" id="KW-0963">Cytoplasm</keyword>
<keyword evidence="7 16" id="KW-0285">Flavoprotein</keyword>
<evidence type="ECO:0000313" key="18">
    <source>
        <dbReference type="EMBL" id="SFK03713.1"/>
    </source>
</evidence>
<gene>
    <name evidence="16" type="primary">murB</name>
    <name evidence="18" type="ORF">SAMN04488569_100717</name>
</gene>
<dbReference type="Pfam" id="PF02873">
    <property type="entry name" value="MurB_C"/>
    <property type="match status" value="1"/>
</dbReference>
<name>A0A1I3W938_9LACT</name>
<dbReference type="OrthoDB" id="9804753at2"/>
<dbReference type="GO" id="GO:0008360">
    <property type="term" value="P:regulation of cell shape"/>
    <property type="evidence" value="ECO:0007669"/>
    <property type="project" value="UniProtKB-KW"/>
</dbReference>
<dbReference type="InterPro" id="IPR036635">
    <property type="entry name" value="MurB_C_sf"/>
</dbReference>
<dbReference type="InterPro" id="IPR016167">
    <property type="entry name" value="FAD-bd_PCMH_sub1"/>
</dbReference>
<dbReference type="GO" id="GO:0071949">
    <property type="term" value="F:FAD binding"/>
    <property type="evidence" value="ECO:0007669"/>
    <property type="project" value="InterPro"/>
</dbReference>
<feature type="domain" description="FAD-binding PCMH-type" evidence="17">
    <location>
        <begin position="28"/>
        <end position="193"/>
    </location>
</feature>
<dbReference type="GO" id="GO:0009252">
    <property type="term" value="P:peptidoglycan biosynthetic process"/>
    <property type="evidence" value="ECO:0007669"/>
    <property type="project" value="UniProtKB-UniRule"/>
</dbReference>
<dbReference type="SUPFAM" id="SSF56194">
    <property type="entry name" value="Uridine diphospho-N-Acetylenolpyruvylglucosamine reductase, MurB, C-terminal domain"/>
    <property type="match status" value="1"/>
</dbReference>
<keyword evidence="9 16" id="KW-0521">NADP</keyword>
<feature type="active site" evidence="16">
    <location>
        <position position="172"/>
    </location>
</feature>
<evidence type="ECO:0000256" key="15">
    <source>
        <dbReference type="ARBA" id="ARBA00048914"/>
    </source>
</evidence>
<keyword evidence="10 16" id="KW-0133">Cell shape</keyword>
<keyword evidence="8 16" id="KW-0274">FAD</keyword>
<dbReference type="Gene3D" id="3.30.43.10">
    <property type="entry name" value="Uridine Diphospho-n-acetylenolpyruvylglucosamine Reductase, domain 2"/>
    <property type="match status" value="1"/>
</dbReference>
<dbReference type="PROSITE" id="PS51387">
    <property type="entry name" value="FAD_PCMH"/>
    <property type="match status" value="1"/>
</dbReference>
<comment type="subcellular location">
    <subcellularLocation>
        <location evidence="3 16">Cytoplasm</location>
    </subcellularLocation>
</comment>
<dbReference type="GO" id="GO:0071555">
    <property type="term" value="P:cell wall organization"/>
    <property type="evidence" value="ECO:0007669"/>
    <property type="project" value="UniProtKB-KW"/>
</dbReference>
<dbReference type="RefSeq" id="WP_091896142.1">
    <property type="nucleotide sequence ID" value="NZ_FOSJ01000007.1"/>
</dbReference>
<evidence type="ECO:0000256" key="1">
    <source>
        <dbReference type="ARBA" id="ARBA00001974"/>
    </source>
</evidence>
<evidence type="ECO:0000256" key="12">
    <source>
        <dbReference type="ARBA" id="ARBA00023002"/>
    </source>
</evidence>
<dbReference type="InterPro" id="IPR036318">
    <property type="entry name" value="FAD-bd_PCMH-like_sf"/>
</dbReference>
<dbReference type="InterPro" id="IPR016169">
    <property type="entry name" value="FAD-bd_PCMH_sub2"/>
</dbReference>
<dbReference type="EC" id="1.3.1.98" evidence="16"/>
<dbReference type="HAMAP" id="MF_00037">
    <property type="entry name" value="MurB"/>
    <property type="match status" value="1"/>
</dbReference>